<dbReference type="GO" id="GO:0009279">
    <property type="term" value="C:cell outer membrane"/>
    <property type="evidence" value="ECO:0007669"/>
    <property type="project" value="UniProtKB-SubCell"/>
</dbReference>
<dbReference type="Gene3D" id="2.170.130.10">
    <property type="entry name" value="TonB-dependent receptor, plug domain"/>
    <property type="match status" value="1"/>
</dbReference>
<keyword evidence="6 8" id="KW-0472">Membrane</keyword>
<protein>
    <submittedName>
        <fullName evidence="13">TonB-dependent receptor</fullName>
    </submittedName>
</protein>
<dbReference type="InterPro" id="IPR037066">
    <property type="entry name" value="Plug_dom_sf"/>
</dbReference>
<keyword evidence="10" id="KW-0732">Signal</keyword>
<feature type="domain" description="TonB-dependent receptor plug" evidence="12">
    <location>
        <begin position="128"/>
        <end position="236"/>
    </location>
</feature>
<name>A0AB33IW10_9BACT</name>
<evidence type="ECO:0000259" key="11">
    <source>
        <dbReference type="Pfam" id="PF00593"/>
    </source>
</evidence>
<dbReference type="InterPro" id="IPR023997">
    <property type="entry name" value="TonB-dep_OMP_SusC/RagA_CS"/>
</dbReference>
<dbReference type="FunFam" id="2.170.130.10:FF:000008">
    <property type="entry name" value="SusC/RagA family TonB-linked outer membrane protein"/>
    <property type="match status" value="1"/>
</dbReference>
<dbReference type="PROSITE" id="PS52016">
    <property type="entry name" value="TONB_DEPENDENT_REC_3"/>
    <property type="match status" value="1"/>
</dbReference>
<keyword evidence="3 8" id="KW-1134">Transmembrane beta strand</keyword>
<evidence type="ECO:0000313" key="13">
    <source>
        <dbReference type="EMBL" id="BFO71389.1"/>
    </source>
</evidence>
<dbReference type="InterPro" id="IPR000531">
    <property type="entry name" value="Beta-barrel_TonB"/>
</dbReference>
<dbReference type="SUPFAM" id="SSF56935">
    <property type="entry name" value="Porins"/>
    <property type="match status" value="1"/>
</dbReference>
<dbReference type="InterPro" id="IPR036942">
    <property type="entry name" value="Beta-barrel_TonB_sf"/>
</dbReference>
<dbReference type="InterPro" id="IPR012910">
    <property type="entry name" value="Plug_dom"/>
</dbReference>
<reference evidence="13" key="1">
    <citation type="submission" date="2024-07" db="EMBL/GenBank/DDBJ databases">
        <title>Complete genome sequence of Prevotella sp. YM-2024 GTC17253.</title>
        <authorList>
            <person name="Hayashi M."/>
            <person name="Muto Y."/>
            <person name="Tanaka K."/>
            <person name="Niwa H."/>
        </authorList>
    </citation>
    <scope>NUCLEOTIDE SEQUENCE</scope>
    <source>
        <strain evidence="13">GTC17253</strain>
    </source>
</reference>
<proteinExistence type="inferred from homology"/>
<evidence type="ECO:0000256" key="9">
    <source>
        <dbReference type="RuleBase" id="RU003357"/>
    </source>
</evidence>
<dbReference type="Gene3D" id="2.60.40.1120">
    <property type="entry name" value="Carboxypeptidase-like, regulatory domain"/>
    <property type="match status" value="1"/>
</dbReference>
<dbReference type="SUPFAM" id="SSF49464">
    <property type="entry name" value="Carboxypeptidase regulatory domain-like"/>
    <property type="match status" value="1"/>
</dbReference>
<evidence type="ECO:0000256" key="10">
    <source>
        <dbReference type="SAM" id="SignalP"/>
    </source>
</evidence>
<feature type="domain" description="TonB-dependent receptor-like beta-barrel" evidence="11">
    <location>
        <begin position="409"/>
        <end position="830"/>
    </location>
</feature>
<accession>A0AB33IW10</accession>
<dbReference type="Pfam" id="PF13715">
    <property type="entry name" value="CarbopepD_reg_2"/>
    <property type="match status" value="1"/>
</dbReference>
<evidence type="ECO:0000259" key="12">
    <source>
        <dbReference type="Pfam" id="PF07715"/>
    </source>
</evidence>
<dbReference type="Pfam" id="PF00593">
    <property type="entry name" value="TonB_dep_Rec_b-barrel"/>
    <property type="match status" value="1"/>
</dbReference>
<keyword evidence="4 8" id="KW-0812">Transmembrane</keyword>
<evidence type="ECO:0000256" key="5">
    <source>
        <dbReference type="ARBA" id="ARBA00023077"/>
    </source>
</evidence>
<keyword evidence="13" id="KW-0675">Receptor</keyword>
<feature type="chain" id="PRO_5044235267" evidence="10">
    <location>
        <begin position="23"/>
        <end position="1027"/>
    </location>
</feature>
<dbReference type="EMBL" id="AP035785">
    <property type="protein sequence ID" value="BFO71389.1"/>
    <property type="molecule type" value="Genomic_DNA"/>
</dbReference>
<evidence type="ECO:0000256" key="2">
    <source>
        <dbReference type="ARBA" id="ARBA00022448"/>
    </source>
</evidence>
<evidence type="ECO:0000256" key="3">
    <source>
        <dbReference type="ARBA" id="ARBA00022452"/>
    </source>
</evidence>
<evidence type="ECO:0000256" key="8">
    <source>
        <dbReference type="PROSITE-ProRule" id="PRU01360"/>
    </source>
</evidence>
<evidence type="ECO:0000256" key="7">
    <source>
        <dbReference type="ARBA" id="ARBA00023237"/>
    </source>
</evidence>
<dbReference type="NCBIfam" id="TIGR04057">
    <property type="entry name" value="SusC_RagA_signa"/>
    <property type="match status" value="1"/>
</dbReference>
<keyword evidence="2 8" id="KW-0813">Transport</keyword>
<keyword evidence="5 9" id="KW-0798">TonB box</keyword>
<dbReference type="Gene3D" id="2.40.170.20">
    <property type="entry name" value="TonB-dependent receptor, beta-barrel domain"/>
    <property type="match status" value="1"/>
</dbReference>
<comment type="similarity">
    <text evidence="8 9">Belongs to the TonB-dependent receptor family.</text>
</comment>
<feature type="signal peptide" evidence="10">
    <location>
        <begin position="1"/>
        <end position="22"/>
    </location>
</feature>
<dbReference type="AlphaFoldDB" id="A0AB33IW10"/>
<evidence type="ECO:0000256" key="4">
    <source>
        <dbReference type="ARBA" id="ARBA00022692"/>
    </source>
</evidence>
<dbReference type="InterPro" id="IPR008969">
    <property type="entry name" value="CarboxyPept-like_regulatory"/>
</dbReference>
<dbReference type="Pfam" id="PF07715">
    <property type="entry name" value="Plug"/>
    <property type="match status" value="1"/>
</dbReference>
<dbReference type="InterPro" id="IPR023996">
    <property type="entry name" value="TonB-dep_OMP_SusC/RagA"/>
</dbReference>
<dbReference type="FunFam" id="2.60.40.1120:FF:000003">
    <property type="entry name" value="Outer membrane protein Omp121"/>
    <property type="match status" value="1"/>
</dbReference>
<sequence length="1027" mass="111851">MKTFLGAALLAALVANPLSVQAVESTDASVTVVQQKAKKVSGTVNDANGEPIIGASVREKGKGTGAVTDVNGQFTINVSGDNATIVISYIGYNTKELKVGGRASVEVVLEDNAATLNEVVAIGYGYVKKKDLTGSVASVSNKDLTLGGTVSNAAQALQGKTAGVQVAQTSKAPGGSISVRIRGNNSISSTNEPLYVVDGFPSSEGLNINPNDIESMQILKDASATAIYGARGANGVVLITTKRGRAGENKISYNGYVGVQNIMKPFKFINAKEYMNLENDLYEELDGKAGTKNGVYTASQLQSDVDTDWLDVCTRVGLVQDHNVQFSGGSEKTKVLTSLGYFKQEGVLKNTDFSRFSGRVNVDQTINKYIKTGATMYAHRENSNYQLYSGNILNSNVLYSVMLYDPTVLPYNSDGTYGRVPGGRGDNPLANLNERMNNLRNDKFDGTVFAEVTPIDGLTLKATGGAEIMHNFQGTYLPAATYQGGIDKGVATTYDYTGTRQVFEATANYMTTIGKVHDISAMLGYSYEKFVGEYRNINVKGFSTDLFTYNNLGAASNKTAVGSNKTENILASFFGRLNYSFKDRYLATFTLRRDGSSRFGSKNHWGTFPSGSLAWRAGEESFIKNLNVFSNLKVRLGYGVTGNERIGDYASYALMANTHLTFNGADNTAGTHISQSSAENPQLKWETTRQFNVGMDMGFFDNRLTVTLDAYYKKTNDLLLKIVMPSYSGFTSGQQNIGAIRNSGFEVEVNSVNFTGPFHWETKFNFAMNRNKVLDTGSNGDIFITSSKPLGNVSEESYAVIREGEALGSLFGYRYKGVLQTGETYTPQPDAQPGDPLFVDVNKDGKIDSDDRTIIGHASPDFIMGITNTFSYKNFDLSVFFQGSFGNDLLNMTNMNLEWKRTTTALTRWTKDHPSTTIPRNGFFYSKKGGYINDHFVEDASYLRLKNITLGYTIPFRKVVSSCRVYVSAENLLTFTGYSGWDPEVDTKAYEASKSSGSNQTANAGAGLDFNSYPSMRTVTFGVNITF</sequence>
<evidence type="ECO:0000256" key="6">
    <source>
        <dbReference type="ARBA" id="ARBA00023136"/>
    </source>
</evidence>
<evidence type="ECO:0000256" key="1">
    <source>
        <dbReference type="ARBA" id="ARBA00004571"/>
    </source>
</evidence>
<dbReference type="NCBIfam" id="TIGR04056">
    <property type="entry name" value="OMP_RagA_SusC"/>
    <property type="match status" value="1"/>
</dbReference>
<keyword evidence="7 8" id="KW-0998">Cell outer membrane</keyword>
<organism evidence="13">
    <name type="scientific">Prevotella sp. GTC17253</name>
    <dbReference type="NCBI Taxonomy" id="3236793"/>
    <lineage>
        <taxon>Bacteria</taxon>
        <taxon>Pseudomonadati</taxon>
        <taxon>Bacteroidota</taxon>
        <taxon>Bacteroidia</taxon>
        <taxon>Bacteroidales</taxon>
        <taxon>Prevotellaceae</taxon>
        <taxon>Prevotella</taxon>
    </lineage>
</organism>
<gene>
    <name evidence="13" type="ORF">GTC17253_13550</name>
</gene>
<dbReference type="InterPro" id="IPR039426">
    <property type="entry name" value="TonB-dep_rcpt-like"/>
</dbReference>
<comment type="subcellular location">
    <subcellularLocation>
        <location evidence="1 8">Cell outer membrane</location>
        <topology evidence="1 8">Multi-pass membrane protein</topology>
    </subcellularLocation>
</comment>